<evidence type="ECO:0000256" key="1">
    <source>
        <dbReference type="ARBA" id="ARBA00010759"/>
    </source>
</evidence>
<evidence type="ECO:0000256" key="3">
    <source>
        <dbReference type="ARBA" id="ARBA00022801"/>
    </source>
</evidence>
<dbReference type="NCBIfam" id="NF001159">
    <property type="entry name" value="PRK00150.1-3"/>
    <property type="match status" value="1"/>
</dbReference>
<keyword evidence="2 6" id="KW-0479">Metal-binding</keyword>
<organism evidence="7 8">
    <name type="scientific">Roseibium aggregatum (strain ATCC 25650 / DSM 13394 / JCM 20685 / NBRC 16684 / NCIMB 2208 / IAM 12614 / B1)</name>
    <name type="common">Stappia aggregata</name>
    <dbReference type="NCBI Taxonomy" id="384765"/>
    <lineage>
        <taxon>Bacteria</taxon>
        <taxon>Pseudomonadati</taxon>
        <taxon>Pseudomonadota</taxon>
        <taxon>Alphaproteobacteria</taxon>
        <taxon>Hyphomicrobiales</taxon>
        <taxon>Stappiaceae</taxon>
        <taxon>Roseibium</taxon>
    </lineage>
</organism>
<dbReference type="InterPro" id="IPR023635">
    <property type="entry name" value="Peptide_deformylase"/>
</dbReference>
<feature type="binding site" evidence="6">
    <location>
        <position position="170"/>
    </location>
    <ligand>
        <name>Fe cation</name>
        <dbReference type="ChEBI" id="CHEBI:24875"/>
    </ligand>
</feature>
<dbReference type="PIRSF" id="PIRSF004749">
    <property type="entry name" value="Pep_def"/>
    <property type="match status" value="1"/>
</dbReference>
<dbReference type="CDD" id="cd00487">
    <property type="entry name" value="Pep_deformylase"/>
    <property type="match status" value="1"/>
</dbReference>
<keyword evidence="5 6" id="KW-0408">Iron</keyword>
<accession>A0NSA8</accession>
<dbReference type="eggNOG" id="COG0242">
    <property type="taxonomic scope" value="Bacteria"/>
</dbReference>
<dbReference type="PRINTS" id="PR01576">
    <property type="entry name" value="PDEFORMYLASE"/>
</dbReference>
<dbReference type="GO" id="GO:0006412">
    <property type="term" value="P:translation"/>
    <property type="evidence" value="ECO:0007669"/>
    <property type="project" value="UniProtKB-UniRule"/>
</dbReference>
<keyword evidence="4 6" id="KW-0648">Protein biosynthesis</keyword>
<evidence type="ECO:0000256" key="6">
    <source>
        <dbReference type="HAMAP-Rule" id="MF_00163"/>
    </source>
</evidence>
<evidence type="ECO:0000256" key="4">
    <source>
        <dbReference type="ARBA" id="ARBA00022917"/>
    </source>
</evidence>
<dbReference type="PANTHER" id="PTHR10458">
    <property type="entry name" value="PEPTIDE DEFORMYLASE"/>
    <property type="match status" value="1"/>
</dbReference>
<proteinExistence type="inferred from homology"/>
<dbReference type="EC" id="3.5.1.88" evidence="6"/>
<feature type="active site" evidence="6">
    <location>
        <position position="167"/>
    </location>
</feature>
<protein>
    <recommendedName>
        <fullName evidence="6">Peptide deformylase</fullName>
        <shortName evidence="6">PDF</shortName>
        <ecNumber evidence="6">3.5.1.88</ecNumber>
    </recommendedName>
    <alternativeName>
        <fullName evidence="6">Polypeptide deformylase</fullName>
    </alternativeName>
</protein>
<dbReference type="HAMAP" id="MF_00163">
    <property type="entry name" value="Pep_deformylase"/>
    <property type="match status" value="1"/>
</dbReference>
<dbReference type="SUPFAM" id="SSF56420">
    <property type="entry name" value="Peptide deformylase"/>
    <property type="match status" value="1"/>
</dbReference>
<sequence>MIGLVESVENGRSPRYFRVDRRVAISYVRQMTIRPIITIPDPVLREVCAPVATVDDDVRKLADDMLETMYDAPGIGLAASQIGLLQRIFVLDVAKDDAPKEPMVFINPKIVWSSDDLSVYQEGCLSIPDYYEEVERPAEVTVQFLNREGAEQEIKADGLLATCIQHELDHLNGKLFIDYLSKLKRDRVVKKFTKQAKMAGKL</sequence>
<dbReference type="GO" id="GO:0046872">
    <property type="term" value="F:metal ion binding"/>
    <property type="evidence" value="ECO:0007669"/>
    <property type="project" value="UniProtKB-KW"/>
</dbReference>
<evidence type="ECO:0000313" key="8">
    <source>
        <dbReference type="Proteomes" id="UP000004848"/>
    </source>
</evidence>
<dbReference type="GO" id="GO:0042586">
    <property type="term" value="F:peptide deformylase activity"/>
    <property type="evidence" value="ECO:0007669"/>
    <property type="project" value="UniProtKB-UniRule"/>
</dbReference>
<dbReference type="Gene3D" id="3.90.45.10">
    <property type="entry name" value="Peptide deformylase"/>
    <property type="match status" value="1"/>
</dbReference>
<gene>
    <name evidence="6 7" type="primary">def</name>
    <name evidence="7" type="ORF">SIAM614_04725</name>
</gene>
<evidence type="ECO:0000256" key="2">
    <source>
        <dbReference type="ARBA" id="ARBA00022723"/>
    </source>
</evidence>
<dbReference type="AlphaFoldDB" id="A0NSA8"/>
<dbReference type="Pfam" id="PF01327">
    <property type="entry name" value="Pep_deformylase"/>
    <property type="match status" value="1"/>
</dbReference>
<evidence type="ECO:0000313" key="7">
    <source>
        <dbReference type="EMBL" id="EAV44437.1"/>
    </source>
</evidence>
<comment type="cofactor">
    <cofactor evidence="6">
        <name>Fe(2+)</name>
        <dbReference type="ChEBI" id="CHEBI:29033"/>
    </cofactor>
    <text evidence="6">Binds 1 Fe(2+) ion.</text>
</comment>
<keyword evidence="3 6" id="KW-0378">Hydrolase</keyword>
<dbReference type="EMBL" id="AAUW01000006">
    <property type="protein sequence ID" value="EAV44437.1"/>
    <property type="molecule type" value="Genomic_DNA"/>
</dbReference>
<evidence type="ECO:0000256" key="5">
    <source>
        <dbReference type="ARBA" id="ARBA00023004"/>
    </source>
</evidence>
<dbReference type="NCBIfam" id="TIGR00079">
    <property type="entry name" value="pept_deformyl"/>
    <property type="match status" value="1"/>
</dbReference>
<comment type="catalytic activity">
    <reaction evidence="6">
        <text>N-terminal N-formyl-L-methionyl-[peptide] + H2O = N-terminal L-methionyl-[peptide] + formate</text>
        <dbReference type="Rhea" id="RHEA:24420"/>
        <dbReference type="Rhea" id="RHEA-COMP:10639"/>
        <dbReference type="Rhea" id="RHEA-COMP:10640"/>
        <dbReference type="ChEBI" id="CHEBI:15377"/>
        <dbReference type="ChEBI" id="CHEBI:15740"/>
        <dbReference type="ChEBI" id="CHEBI:49298"/>
        <dbReference type="ChEBI" id="CHEBI:64731"/>
        <dbReference type="EC" id="3.5.1.88"/>
    </reaction>
</comment>
<feature type="binding site" evidence="6">
    <location>
        <position position="124"/>
    </location>
    <ligand>
        <name>Fe cation</name>
        <dbReference type="ChEBI" id="CHEBI:24875"/>
    </ligand>
</feature>
<dbReference type="Proteomes" id="UP000004848">
    <property type="component" value="Unassembled WGS sequence"/>
</dbReference>
<comment type="caution">
    <text evidence="7">The sequence shown here is derived from an EMBL/GenBank/DDBJ whole genome shotgun (WGS) entry which is preliminary data.</text>
</comment>
<feature type="binding site" evidence="6">
    <location>
        <position position="166"/>
    </location>
    <ligand>
        <name>Fe cation</name>
        <dbReference type="ChEBI" id="CHEBI:24875"/>
    </ligand>
</feature>
<comment type="function">
    <text evidence="6">Removes the formyl group from the N-terminal Met of newly synthesized proteins. Requires at least a dipeptide for an efficient rate of reaction. N-terminal L-methionine is a prerequisite for activity but the enzyme has broad specificity at other positions.</text>
</comment>
<dbReference type="FunFam" id="3.90.45.10:FF:000001">
    <property type="entry name" value="Peptide deformylase"/>
    <property type="match status" value="1"/>
</dbReference>
<dbReference type="PANTHER" id="PTHR10458:SF22">
    <property type="entry name" value="PEPTIDE DEFORMYLASE"/>
    <property type="match status" value="1"/>
</dbReference>
<comment type="similarity">
    <text evidence="1 6">Belongs to the polypeptide deformylase family.</text>
</comment>
<dbReference type="InterPro" id="IPR036821">
    <property type="entry name" value="Peptide_deformylase_sf"/>
</dbReference>
<name>A0NSA8_ROSAI</name>
<reference evidence="7 8" key="1">
    <citation type="submission" date="2006-05" db="EMBL/GenBank/DDBJ databases">
        <authorList>
            <person name="King G."/>
            <person name="Ferriera S."/>
            <person name="Johnson J."/>
            <person name="Kravitz S."/>
            <person name="Beeson K."/>
            <person name="Sutton G."/>
            <person name="Rogers Y.-H."/>
            <person name="Friedman R."/>
            <person name="Frazier M."/>
            <person name="Venter J.C."/>
        </authorList>
    </citation>
    <scope>NUCLEOTIDE SEQUENCE [LARGE SCALE GENOMIC DNA]</scope>
    <source>
        <strain evidence="8">ATCC 25650 / DSM 13394 / JCM 20685 / NBRC 16684 / NCIMB 2208 / IAM 12614 / B1</strain>
    </source>
</reference>